<name>A0A366CXA4_9GAMM</name>
<keyword evidence="2" id="KW-1185">Reference proteome</keyword>
<gene>
    <name evidence="1" type="ORF">DFP76_1072</name>
</gene>
<evidence type="ECO:0000313" key="2">
    <source>
        <dbReference type="Proteomes" id="UP000252086"/>
    </source>
</evidence>
<dbReference type="EMBL" id="QNRF01000007">
    <property type="protein sequence ID" value="RBO81859.1"/>
    <property type="molecule type" value="Genomic_DNA"/>
</dbReference>
<dbReference type="AlphaFoldDB" id="A0A366CXA4"/>
<comment type="caution">
    <text evidence="1">The sequence shown here is derived from an EMBL/GenBank/DDBJ whole genome shotgun (WGS) entry which is preliminary data.</text>
</comment>
<evidence type="ECO:0000313" key="1">
    <source>
        <dbReference type="EMBL" id="RBO81859.1"/>
    </source>
</evidence>
<proteinExistence type="predicted"/>
<reference evidence="1 2" key="1">
    <citation type="submission" date="2018-06" db="EMBL/GenBank/DDBJ databases">
        <title>Genomic Encyclopedia of Type Strains, Phase III (KMG-III): the genomes of soil and plant-associated and newly described type strains.</title>
        <authorList>
            <person name="Whitman W."/>
        </authorList>
    </citation>
    <scope>NUCLEOTIDE SEQUENCE [LARGE SCALE GENOMIC DNA]</scope>
    <source>
        <strain evidence="1 2">CECT 7732</strain>
    </source>
</reference>
<dbReference type="Proteomes" id="UP000252086">
    <property type="component" value="Unassembled WGS sequence"/>
</dbReference>
<sequence length="99" mass="11186">MNKSIEFSERFLKPADRAKAVCELESLGEDAIPILRTILDGTAKNKFQVSYNKLGMPVECSLVVIQRLGKAAKDLEPFVEQWLERGHPYAQEALHEINT</sequence>
<accession>A0A366CXA4</accession>
<dbReference type="RefSeq" id="WP_113875062.1">
    <property type="nucleotide sequence ID" value="NZ_QNRF01000007.1"/>
</dbReference>
<protein>
    <submittedName>
        <fullName evidence="1">Uncharacterized protein</fullName>
    </submittedName>
</protein>
<organism evidence="1 2">
    <name type="scientific">Marinomonas aquiplantarum</name>
    <dbReference type="NCBI Taxonomy" id="491951"/>
    <lineage>
        <taxon>Bacteria</taxon>
        <taxon>Pseudomonadati</taxon>
        <taxon>Pseudomonadota</taxon>
        <taxon>Gammaproteobacteria</taxon>
        <taxon>Oceanospirillales</taxon>
        <taxon>Oceanospirillaceae</taxon>
        <taxon>Marinomonas</taxon>
    </lineage>
</organism>